<sequence>MHLQTAGWHPMQPHLDLPLQPQEHSQLQTYEKNDFRGRMLEFRSDCPSLQENNCRDILSHHIPKESCFPLYGSCPSQEEVNLTGSPQAVNLFSSHSPNSLTLPSEKATQVGCHGGAASVTQALSYLALIYLQTHFLREQMDGGVPVCLTVWEIPLAAVEASRHGSSTQEKPFAVCVLPWVVQHTADVLEKGHTSLKGMFSLPEITPEVPLAKNGHARLLSSVACVVLRCLPKKERLRPCYFNP</sequence>
<name>R0LNH2_ANAPL</name>
<evidence type="ECO:0000313" key="2">
    <source>
        <dbReference type="Proteomes" id="UP000296049"/>
    </source>
</evidence>
<dbReference type="SUPFAM" id="SSF49695">
    <property type="entry name" value="gamma-Crystallin-like"/>
    <property type="match status" value="1"/>
</dbReference>
<organism evidence="1 2">
    <name type="scientific">Anas platyrhynchos</name>
    <name type="common">Mallard</name>
    <name type="synonym">Anas boschas</name>
    <dbReference type="NCBI Taxonomy" id="8839"/>
    <lineage>
        <taxon>Eukaryota</taxon>
        <taxon>Metazoa</taxon>
        <taxon>Chordata</taxon>
        <taxon>Craniata</taxon>
        <taxon>Vertebrata</taxon>
        <taxon>Euteleostomi</taxon>
        <taxon>Archelosauria</taxon>
        <taxon>Archosauria</taxon>
        <taxon>Dinosauria</taxon>
        <taxon>Saurischia</taxon>
        <taxon>Theropoda</taxon>
        <taxon>Coelurosauria</taxon>
        <taxon>Aves</taxon>
        <taxon>Neognathae</taxon>
        <taxon>Galloanserae</taxon>
        <taxon>Anseriformes</taxon>
        <taxon>Anatidae</taxon>
        <taxon>Anatinae</taxon>
        <taxon>Anas</taxon>
    </lineage>
</organism>
<accession>R0LNH2</accession>
<dbReference type="Gene3D" id="2.60.20.10">
    <property type="entry name" value="Crystallins"/>
    <property type="match status" value="1"/>
</dbReference>
<protein>
    <submittedName>
        <fullName evidence="1">Uncharacterized protein</fullName>
    </submittedName>
</protein>
<dbReference type="EMBL" id="KB742873">
    <property type="protein sequence ID" value="EOB03275.1"/>
    <property type="molecule type" value="Genomic_DNA"/>
</dbReference>
<dbReference type="AlphaFoldDB" id="R0LNH2"/>
<dbReference type="InterPro" id="IPR011024">
    <property type="entry name" value="G_crystallin-like"/>
</dbReference>
<dbReference type="Proteomes" id="UP000296049">
    <property type="component" value="Unassembled WGS sequence"/>
</dbReference>
<keyword evidence="2" id="KW-1185">Reference proteome</keyword>
<gene>
    <name evidence="1" type="ORF">Anapl_00634</name>
</gene>
<evidence type="ECO:0000313" key="1">
    <source>
        <dbReference type="EMBL" id="EOB03275.1"/>
    </source>
</evidence>
<proteinExistence type="predicted"/>
<reference evidence="2" key="1">
    <citation type="journal article" date="2013" name="Nat. Genet.">
        <title>The duck genome and transcriptome provide insight into an avian influenza virus reservoir species.</title>
        <authorList>
            <person name="Huang Y."/>
            <person name="Li Y."/>
            <person name="Burt D.W."/>
            <person name="Chen H."/>
            <person name="Zhang Y."/>
            <person name="Qian W."/>
            <person name="Kim H."/>
            <person name="Gan S."/>
            <person name="Zhao Y."/>
            <person name="Li J."/>
            <person name="Yi K."/>
            <person name="Feng H."/>
            <person name="Zhu P."/>
            <person name="Li B."/>
            <person name="Liu Q."/>
            <person name="Fairley S."/>
            <person name="Magor K.E."/>
            <person name="Du Z."/>
            <person name="Hu X."/>
            <person name="Goodman L."/>
            <person name="Tafer H."/>
            <person name="Vignal A."/>
            <person name="Lee T."/>
            <person name="Kim K.W."/>
            <person name="Sheng Z."/>
            <person name="An Y."/>
            <person name="Searle S."/>
            <person name="Herrero J."/>
            <person name="Groenen M.A."/>
            <person name="Crooijmans R.P."/>
            <person name="Faraut T."/>
            <person name="Cai Q."/>
            <person name="Webster R.G."/>
            <person name="Aldridge J.R."/>
            <person name="Warren W.C."/>
            <person name="Bartschat S."/>
            <person name="Kehr S."/>
            <person name="Marz M."/>
            <person name="Stadler P.F."/>
            <person name="Smith J."/>
            <person name="Kraus R.H."/>
            <person name="Zhao Y."/>
            <person name="Ren L."/>
            <person name="Fei J."/>
            <person name="Morisson M."/>
            <person name="Kaiser P."/>
            <person name="Griffin D.K."/>
            <person name="Rao M."/>
            <person name="Pitel F."/>
            <person name="Wang J."/>
            <person name="Li N."/>
        </authorList>
    </citation>
    <scope>NUCLEOTIDE SEQUENCE [LARGE SCALE GENOMIC DNA]</scope>
</reference>